<name>A0A5C4N022_9ACTN</name>
<dbReference type="RefSeq" id="WP_139105013.1">
    <property type="nucleotide sequence ID" value="NZ_VDFR01000004.1"/>
</dbReference>
<keyword evidence="1" id="KW-0472">Membrane</keyword>
<evidence type="ECO:0000313" key="3">
    <source>
        <dbReference type="EMBL" id="TNC52193.1"/>
    </source>
</evidence>
<sequence length="79" mass="7911">MQPLVAAALVGPLLGMAVSGRQWVGMGIGLLGVALVILADASAPVTDAPAWAYAVPAAGMLSLVAATVLDRWATVRRSG</sequence>
<reference evidence="2 4" key="1">
    <citation type="submission" date="2019-05" db="EMBL/GenBank/DDBJ databases">
        <title>Mumia sp. nov., isolated from the intestinal contents of plateau pika (Ochotona curzoniae) in the Qinghai-Tibet plateau of China.</title>
        <authorList>
            <person name="Tian Z."/>
        </authorList>
    </citation>
    <scope>NUCLEOTIDE SEQUENCE [LARGE SCALE GENOMIC DNA]</scope>
    <source>
        <strain evidence="4">527</strain>
        <strain evidence="2">Z527</strain>
    </source>
</reference>
<dbReference type="AlphaFoldDB" id="A0A5C4N022"/>
<dbReference type="EMBL" id="VDFR01000004">
    <property type="protein sequence ID" value="TNC52193.1"/>
    <property type="molecule type" value="Genomic_DNA"/>
</dbReference>
<evidence type="ECO:0000256" key="1">
    <source>
        <dbReference type="SAM" id="Phobius"/>
    </source>
</evidence>
<keyword evidence="1" id="KW-0812">Transmembrane</keyword>
<comment type="caution">
    <text evidence="2">The sequence shown here is derived from an EMBL/GenBank/DDBJ whole genome shotgun (WGS) entry which is preliminary data.</text>
</comment>
<feature type="transmembrane region" description="Helical" evidence="1">
    <location>
        <begin position="50"/>
        <end position="69"/>
    </location>
</feature>
<keyword evidence="1" id="KW-1133">Transmembrane helix</keyword>
<evidence type="ECO:0000313" key="2">
    <source>
        <dbReference type="EMBL" id="TNC51335.1"/>
    </source>
</evidence>
<dbReference type="EMBL" id="VDFR01000009">
    <property type="protein sequence ID" value="TNC51335.1"/>
    <property type="molecule type" value="Genomic_DNA"/>
</dbReference>
<organism evidence="2 4">
    <name type="scientific">Mumia zhuanghuii</name>
    <dbReference type="NCBI Taxonomy" id="2585211"/>
    <lineage>
        <taxon>Bacteria</taxon>
        <taxon>Bacillati</taxon>
        <taxon>Actinomycetota</taxon>
        <taxon>Actinomycetes</taxon>
        <taxon>Propionibacteriales</taxon>
        <taxon>Nocardioidaceae</taxon>
        <taxon>Mumia</taxon>
    </lineage>
</organism>
<dbReference type="Proteomes" id="UP000306740">
    <property type="component" value="Unassembled WGS sequence"/>
</dbReference>
<gene>
    <name evidence="3" type="ORF">FHE65_01055</name>
    <name evidence="2" type="ORF">FHE65_02200</name>
</gene>
<protein>
    <submittedName>
        <fullName evidence="2">Uncharacterized protein</fullName>
    </submittedName>
</protein>
<proteinExistence type="predicted"/>
<accession>A0A5C4N022</accession>
<evidence type="ECO:0000313" key="4">
    <source>
        <dbReference type="Proteomes" id="UP000306740"/>
    </source>
</evidence>